<dbReference type="GO" id="GO:0051539">
    <property type="term" value="F:4 iron, 4 sulfur cluster binding"/>
    <property type="evidence" value="ECO:0007669"/>
    <property type="project" value="UniProtKB-UniRule"/>
</dbReference>
<dbReference type="KEGG" id="mvc:MSVAZ_2289"/>
<evidence type="ECO:0000256" key="6">
    <source>
        <dbReference type="ARBA" id="ARBA00022596"/>
    </source>
</evidence>
<comment type="similarity">
    <text evidence="3">Belongs to the Ni-containing carbon monoxide dehydrogenase family.</text>
</comment>
<evidence type="ECO:0000256" key="13">
    <source>
        <dbReference type="PIRNR" id="PIRNR005023"/>
    </source>
</evidence>
<comment type="cofactor">
    <cofactor evidence="11">
        <name>[Ni-4Fe-5S] cluster</name>
        <dbReference type="ChEBI" id="CHEBI:177874"/>
    </cofactor>
</comment>
<sequence>MIFSEQNAQPMKVFADGSIFMLNVGYEMKTEIYEKSIDLASQKMLQKAEEEGIETAWDRYEKQLPQCSFGQLGVCCRNCNMGPCRIDPFGEGAQKGICGATADIIVARNFLRMIAAGAAAHSDHARDAVLTFKKMSEGEAGSYRIKDEAKLLSLASEYGIPSEGKSLEEVAGKLADTLLQEFGKQDGHLQCTRRVPESRLKLWAELGIEPRGIDREIVECMHRTHIGVDNDAVHILLQGLRTGLSDGWGGSMIATDVQDVLFGTPQPRRSTVNLGVLSSDKVNVIVHGHEPILSEMIVEAAEDPELLKLAEEKGASGINVAGICCTGNETLMRHGTPIAGTFLQQELAVITGAVEAMVVDVQCVMPSLGELTGCYHTKFISTSPKADFPNTVRMEFHENRAYETAKEIVKIAVENFPNRVPEKVTIPEEKQECMVGFSAEAILSALGGSPDPLIEAIKGGAVRGIGAVVGCNNVKIKHNYGHVNLVKELIKNNVLVVTTGCNAIACAEAGLLLPEASEMAGDGLKAVCKALGIPPVLHMGSCVDISRILVLASAIANRLGVDISDLPAAGAAPEWMSEKAVSIGAYVVSSGVFTVLGTIPAVLGSQAVTSLLTGGLNGVVGASFAVEPDPLKAADLMLEHIDEKRKALGLN</sequence>
<comment type="function">
    <text evidence="2">CODH oxidizes carbon monoxide coupled, via CooF, to the reduction of a hydrogen cation by a hydrogenase (possibly CooH).</text>
</comment>
<keyword evidence="16" id="KW-1185">Reference proteome</keyword>
<evidence type="ECO:0000256" key="11">
    <source>
        <dbReference type="ARBA" id="ARBA00034454"/>
    </source>
</evidence>
<keyword evidence="9 13" id="KW-0408">Iron</keyword>
<feature type="binding site" evidence="14">
    <location>
        <position position="471"/>
    </location>
    <ligand>
        <name>[Ni-4Fe-4S] cluster</name>
        <dbReference type="ChEBI" id="CHEBI:47739"/>
    </ligand>
</feature>
<dbReference type="Pfam" id="PF03063">
    <property type="entry name" value="Prismane"/>
    <property type="match status" value="1"/>
</dbReference>
<comment type="subunit">
    <text evidence="4">Homodimer.</text>
</comment>
<dbReference type="FunFam" id="1.20.1270.30:FF:000001">
    <property type="entry name" value="Carbon monoxide dehydrogenase"/>
    <property type="match status" value="1"/>
</dbReference>
<dbReference type="GO" id="GO:0016151">
    <property type="term" value="F:nickel cation binding"/>
    <property type="evidence" value="ECO:0007669"/>
    <property type="project" value="InterPro"/>
</dbReference>
<feature type="binding site" evidence="14">
    <location>
        <position position="79"/>
    </location>
    <ligand>
        <name>[4Fe-4S] cluster</name>
        <dbReference type="ChEBI" id="CHEBI:49883"/>
        <label>2</label>
    </ligand>
</feature>
<dbReference type="InterPro" id="IPR016099">
    <property type="entry name" value="Prismane-like_a/b-sand"/>
</dbReference>
<evidence type="ECO:0000256" key="7">
    <source>
        <dbReference type="ARBA" id="ARBA00022723"/>
    </source>
</evidence>
<dbReference type="STRING" id="1434123.MSVAZ_2289"/>
<evidence type="ECO:0000256" key="9">
    <source>
        <dbReference type="ARBA" id="ARBA00023004"/>
    </source>
</evidence>
<dbReference type="InterPro" id="IPR010047">
    <property type="entry name" value="CODH"/>
</dbReference>
<comment type="cofactor">
    <cofactor evidence="1">
        <name>[4Fe-4S] cluster</name>
        <dbReference type="ChEBI" id="CHEBI:49883"/>
    </cofactor>
</comment>
<dbReference type="GO" id="GO:0006091">
    <property type="term" value="P:generation of precursor metabolites and energy"/>
    <property type="evidence" value="ECO:0007669"/>
    <property type="project" value="InterPro"/>
</dbReference>
<dbReference type="FunFam" id="3.40.50.2030:FF:000003">
    <property type="entry name" value="Carbon monoxide dehydrogenase"/>
    <property type="match status" value="1"/>
</dbReference>
<proteinExistence type="inferred from homology"/>
<protein>
    <recommendedName>
        <fullName evidence="13">Carbon monoxide dehydrogenase</fullName>
        <ecNumber evidence="13">1.2.7.4</ecNumber>
    </recommendedName>
</protein>
<dbReference type="GO" id="GO:0043885">
    <property type="term" value="F:anaerobic carbon-monoxide dehydrogenase activity"/>
    <property type="evidence" value="ECO:0007669"/>
    <property type="project" value="UniProtKB-UniRule"/>
</dbReference>
<feature type="binding site" evidence="14">
    <location>
        <position position="76"/>
    </location>
    <ligand>
        <name>[4Fe-4S] cluster</name>
        <dbReference type="ChEBI" id="CHEBI:49883"/>
        <label>2</label>
    </ligand>
</feature>
<dbReference type="Gene3D" id="1.20.1270.30">
    <property type="match status" value="1"/>
</dbReference>
<keyword evidence="6 14" id="KW-0533">Nickel</keyword>
<dbReference type="EC" id="1.2.7.4" evidence="13"/>
<evidence type="ECO:0000313" key="15">
    <source>
        <dbReference type="EMBL" id="AKB44558.1"/>
    </source>
</evidence>
<evidence type="ECO:0000313" key="16">
    <source>
        <dbReference type="Proteomes" id="UP000033096"/>
    </source>
</evidence>
<feature type="binding site" evidence="14">
    <location>
        <position position="289"/>
    </location>
    <ligand>
        <name>[Ni-4Fe-4S] cluster</name>
        <dbReference type="ChEBI" id="CHEBI:47739"/>
    </ligand>
</feature>
<dbReference type="PIRSF" id="PIRSF005023">
    <property type="entry name" value="CODH"/>
    <property type="match status" value="1"/>
</dbReference>
<dbReference type="SUPFAM" id="SSF56821">
    <property type="entry name" value="Prismane protein-like"/>
    <property type="match status" value="1"/>
</dbReference>
<keyword evidence="7 13" id="KW-0479">Metal-binding</keyword>
<dbReference type="GO" id="GO:0042542">
    <property type="term" value="P:response to hydrogen peroxide"/>
    <property type="evidence" value="ECO:0007669"/>
    <property type="project" value="TreeGrafter"/>
</dbReference>
<feature type="binding site" evidence="14">
    <location>
        <position position="542"/>
    </location>
    <ligand>
        <name>[Ni-4Fe-4S] cluster</name>
        <dbReference type="ChEBI" id="CHEBI:47739"/>
    </ligand>
</feature>
<feature type="binding site" evidence="14">
    <location>
        <position position="325"/>
    </location>
    <ligand>
        <name>[Ni-4Fe-4S] cluster</name>
        <dbReference type="ChEBI" id="CHEBI:47739"/>
    </ligand>
</feature>
<evidence type="ECO:0000256" key="8">
    <source>
        <dbReference type="ARBA" id="ARBA00023002"/>
    </source>
</evidence>
<dbReference type="PATRIC" id="fig|1434123.4.peg.2794"/>
<feature type="binding site" evidence="14">
    <location>
        <position position="363"/>
    </location>
    <ligand>
        <name>[Ni-4Fe-4S] cluster</name>
        <dbReference type="ChEBI" id="CHEBI:47739"/>
    </ligand>
</feature>
<dbReference type="InterPro" id="IPR004137">
    <property type="entry name" value="HCP/CODH"/>
</dbReference>
<dbReference type="Proteomes" id="UP000033096">
    <property type="component" value="Chromosome"/>
</dbReference>
<dbReference type="HOGENOM" id="CLU_030631_0_0_2"/>
<keyword evidence="8 13" id="KW-0560">Oxidoreductase</keyword>
<gene>
    <name evidence="15" type="ORF">MSVAZ_2289</name>
</gene>
<keyword evidence="10 13" id="KW-0411">Iron-sulfur</keyword>
<evidence type="ECO:0000256" key="14">
    <source>
        <dbReference type="PIRSR" id="PIRSR005023-1"/>
    </source>
</evidence>
<feature type="binding site" evidence="14">
    <location>
        <position position="84"/>
    </location>
    <ligand>
        <name>[4Fe-4S] cluster</name>
        <dbReference type="ChEBI" id="CHEBI:49883"/>
        <label>2</label>
    </ligand>
</feature>
<evidence type="ECO:0000256" key="1">
    <source>
        <dbReference type="ARBA" id="ARBA00001966"/>
    </source>
</evidence>
<dbReference type="CDD" id="cd01915">
    <property type="entry name" value="CODH"/>
    <property type="match status" value="1"/>
</dbReference>
<dbReference type="Gene3D" id="3.40.50.2030">
    <property type="match status" value="2"/>
</dbReference>
<dbReference type="PANTHER" id="PTHR30109">
    <property type="entry name" value="HYDROXYLAMINE REDUCTASE"/>
    <property type="match status" value="1"/>
</dbReference>
<evidence type="ECO:0000256" key="4">
    <source>
        <dbReference type="ARBA" id="ARBA00011738"/>
    </source>
</evidence>
<dbReference type="AlphaFoldDB" id="A0A0E3Q508"/>
<dbReference type="EMBL" id="CP009520">
    <property type="protein sequence ID" value="AKB44558.1"/>
    <property type="molecule type" value="Genomic_DNA"/>
</dbReference>
<feature type="binding site" evidence="14">
    <location>
        <position position="75"/>
    </location>
    <ligand>
        <name>[4Fe-4S] cluster</name>
        <dbReference type="ChEBI" id="CHEBI:49883"/>
        <label>1</label>
        <note>ligand shared between dimeric partners</note>
    </ligand>
</feature>
<dbReference type="InterPro" id="IPR016101">
    <property type="entry name" value="CO_DH_a-bundle"/>
</dbReference>
<dbReference type="PANTHER" id="PTHR30109:SF4">
    <property type="entry name" value="CARBON MONOXIDE DEHYDROGENASE"/>
    <property type="match status" value="1"/>
</dbReference>
<dbReference type="FunFam" id="3.40.50.2030:FF:000005">
    <property type="entry name" value="Carbon monoxide dehydrogenase"/>
    <property type="match status" value="1"/>
</dbReference>
<reference evidence="15 16" key="1">
    <citation type="submission" date="2014-07" db="EMBL/GenBank/DDBJ databases">
        <title>Methanogenic archaea and the global carbon cycle.</title>
        <authorList>
            <person name="Henriksen J.R."/>
            <person name="Luke J."/>
            <person name="Reinhart S."/>
            <person name="Benedict M.N."/>
            <person name="Youngblut N.D."/>
            <person name="Metcalf M.E."/>
            <person name="Whitaker R.J."/>
            <person name="Metcalf W.W."/>
        </authorList>
    </citation>
    <scope>NUCLEOTIDE SEQUENCE [LARGE SCALE GENOMIC DNA]</scope>
    <source>
        <strain evidence="15 16">Z-761</strain>
    </source>
</reference>
<name>A0A0E3Q508_9EURY</name>
<dbReference type="GO" id="GO:0004601">
    <property type="term" value="F:peroxidase activity"/>
    <property type="evidence" value="ECO:0007669"/>
    <property type="project" value="TreeGrafter"/>
</dbReference>
<feature type="binding site" evidence="14">
    <location>
        <position position="67"/>
    </location>
    <ligand>
        <name>[4Fe-4S] cluster</name>
        <dbReference type="ChEBI" id="CHEBI:49883"/>
        <label>1</label>
        <note>ligand shared between dimeric partners</note>
    </ligand>
</feature>
<dbReference type="NCBIfam" id="TIGR01702">
    <property type="entry name" value="CO_DH_cata"/>
    <property type="match status" value="1"/>
</dbReference>
<evidence type="ECO:0000256" key="12">
    <source>
        <dbReference type="ARBA" id="ARBA00048733"/>
    </source>
</evidence>
<feature type="binding site" evidence="14">
    <location>
        <position position="98"/>
    </location>
    <ligand>
        <name>[4Fe-4S] cluster</name>
        <dbReference type="ChEBI" id="CHEBI:49883"/>
        <label>2</label>
    </ligand>
</feature>
<keyword evidence="5 13" id="KW-0004">4Fe-4S</keyword>
<dbReference type="InterPro" id="IPR011254">
    <property type="entry name" value="Prismane-like_sf"/>
</dbReference>
<evidence type="ECO:0000256" key="10">
    <source>
        <dbReference type="ARBA" id="ARBA00023014"/>
    </source>
</evidence>
<feature type="binding site" evidence="14">
    <location>
        <position position="501"/>
    </location>
    <ligand>
        <name>[Ni-4Fe-4S] cluster</name>
        <dbReference type="ChEBI" id="CHEBI:47739"/>
    </ligand>
</feature>
<organism evidence="15 16">
    <name type="scientific">Methanosarcina vacuolata Z-761</name>
    <dbReference type="NCBI Taxonomy" id="1434123"/>
    <lineage>
        <taxon>Archaea</taxon>
        <taxon>Methanobacteriati</taxon>
        <taxon>Methanobacteriota</taxon>
        <taxon>Stenosarchaea group</taxon>
        <taxon>Methanomicrobia</taxon>
        <taxon>Methanosarcinales</taxon>
        <taxon>Methanosarcinaceae</taxon>
        <taxon>Methanosarcina</taxon>
    </lineage>
</organism>
<evidence type="ECO:0000256" key="2">
    <source>
        <dbReference type="ARBA" id="ARBA00002452"/>
    </source>
</evidence>
<comment type="catalytic activity">
    <reaction evidence="12 13">
        <text>CO + 2 oxidized [2Fe-2S]-[ferredoxin] + H2O = 2 reduced [2Fe-2S]-[ferredoxin] + CO2 + 2 H(+)</text>
        <dbReference type="Rhea" id="RHEA:21040"/>
        <dbReference type="Rhea" id="RHEA-COMP:10000"/>
        <dbReference type="Rhea" id="RHEA-COMP:10001"/>
        <dbReference type="ChEBI" id="CHEBI:15377"/>
        <dbReference type="ChEBI" id="CHEBI:15378"/>
        <dbReference type="ChEBI" id="CHEBI:16526"/>
        <dbReference type="ChEBI" id="CHEBI:17245"/>
        <dbReference type="ChEBI" id="CHEBI:33737"/>
        <dbReference type="ChEBI" id="CHEBI:33738"/>
        <dbReference type="EC" id="1.2.7.4"/>
    </reaction>
</comment>
<evidence type="ECO:0000256" key="3">
    <source>
        <dbReference type="ARBA" id="ARBA00010689"/>
    </source>
</evidence>
<dbReference type="GO" id="GO:0050418">
    <property type="term" value="F:hydroxylamine reductase activity"/>
    <property type="evidence" value="ECO:0007669"/>
    <property type="project" value="TreeGrafter"/>
</dbReference>
<evidence type="ECO:0000256" key="5">
    <source>
        <dbReference type="ARBA" id="ARBA00022485"/>
    </source>
</evidence>
<accession>A0A0E3Q508</accession>